<dbReference type="InterPro" id="IPR019787">
    <property type="entry name" value="Znf_PHD-finger"/>
</dbReference>
<feature type="region of interest" description="Disordered" evidence="10">
    <location>
        <begin position="884"/>
        <end position="903"/>
    </location>
</feature>
<dbReference type="GO" id="GO:0008270">
    <property type="term" value="F:zinc ion binding"/>
    <property type="evidence" value="ECO:0007669"/>
    <property type="project" value="UniProtKB-KW"/>
</dbReference>
<dbReference type="GO" id="GO:0006351">
    <property type="term" value="P:DNA-templated transcription"/>
    <property type="evidence" value="ECO:0007669"/>
    <property type="project" value="InterPro"/>
</dbReference>
<feature type="compositionally biased region" description="Polar residues" evidence="10">
    <location>
        <begin position="239"/>
        <end position="250"/>
    </location>
</feature>
<dbReference type="Pfam" id="PF00628">
    <property type="entry name" value="PHD"/>
    <property type="match status" value="1"/>
</dbReference>
<protein>
    <recommendedName>
        <fullName evidence="4">Transcription factor BYE1</fullName>
    </recommendedName>
</protein>
<dbReference type="PANTHER" id="PTHR46174">
    <property type="entry name" value="CXXC-TYPE ZINC FINGER PROTEIN 1"/>
    <property type="match status" value="1"/>
</dbReference>
<dbReference type="SMART" id="SM00249">
    <property type="entry name" value="PHD"/>
    <property type="match status" value="1"/>
</dbReference>
<feature type="region of interest" description="Disordered" evidence="10">
    <location>
        <begin position="125"/>
        <end position="148"/>
    </location>
</feature>
<dbReference type="PROSITE" id="PS01359">
    <property type="entry name" value="ZF_PHD_1"/>
    <property type="match status" value="1"/>
</dbReference>
<evidence type="ECO:0000256" key="3">
    <source>
        <dbReference type="ARBA" id="ARBA00011050"/>
    </source>
</evidence>
<sequence>MADTTNRRQTRSSQPAPPPPPEPVYCICREPDTPSRNMIACDSCGEWYHWDCVGLDEVIAQNIHIYICGSCQLATGRQTTRHPSLYTFADPSLPSTSQAYPDANYINSTIDPSFIIDPYPLPDEFGGGSSSSVGDQVSRGQPEWYTDSTPNAGYASFYPANPLSSSQHISQASVDASQQGFYSELDHAREYAFDQPAGDENDARLRQHQQQARLGKGTAGDTEWTEEEISKKRRKGSKAEQTSNDTPSKPRQQRKSSAKSISSNPVAHHSPPRNEDPASSQARKPSVGNSAGQHSPVVPIKSTPQVAKKPAVPAAPVKSSKEKEKEATEGLRKAGSTAIATVLKALLAEDRATAYAGELEELVWNAEDGGSVTGRRKYTDRMRSLRFNLSKEDRKALRSGIKEGTISPLELSKMSSNDLANPALQLLTQDAADTALRTRVLPETASQPLVVQNHKGVMEVSDSRLELQRQEEREQILQESERNKRKRESEADHHSAGLARKLENEGQQLQDLSSEDGRETVEKGSEDKHTKSSAKKQRNSSFSSNLETEDAIHNDLGSPSDSTRKLSSCSVSSPASSPTKGNPSAVVPPSPVKFSLDSIWGDKPPTTDKKREGSRTPPPAEDDLQNPHKDAFMVDDVDWVRSEDKDSLSPFRDELPARTEGGSGDDDLVLDFFVDDQAKDLEKKDGGAKKIEGVQEAPAISGPLEYEEKKSIDEADLNSIEKAWEGQINNPDAPSSGVLVARQVGGPCVPSDGWPTLLPSSSITFAGRVKTDSSRKYLMQTHLSPSKEVIVVSFEAKEGEAENKEAETSLMDFLSERDRDALINPYGLTSALPLFAARDLYILSLRQKDPMPEFLILLDSCKVPEVRTKDYLLGVFIRQKNSASTRSSTKKVVSPPPSALPSMAPGLTTPVADYSSAAIQSNAPVETSAALVHDAPAATMQMPIPMPMPTLPPGATPFPVPMPMPMPTLPLPMPPPTLPIPSVAAPPPTVQPAPLLTSDSIANLLASLQGVVKSPMPDIGTSVGPTISNQPAPPPNPSPAYPPPHSLGHQPWMPPPGYYPPPPPPPPSPPPSSSTAPVQYGATDSTYAPTGTPTPSYPTGGHTPSYTSSGGQTPSYASGPHPPLPPPGNHEPDKRSPVYGNGQSYPTGSRRVPQTNGSPPRDTWDQPSRGYSANSWDRQPPPPPMNSGYGQPPGGHSGHDSRQRDWGAPTAGPGRERGDGGWASRARGRRGGGRY</sequence>
<evidence type="ECO:0000256" key="6">
    <source>
        <dbReference type="ARBA" id="ARBA00022771"/>
    </source>
</evidence>
<dbReference type="SUPFAM" id="SSF57903">
    <property type="entry name" value="FYVE/PHD zinc finger"/>
    <property type="match status" value="1"/>
</dbReference>
<dbReference type="Gene3D" id="1.10.472.30">
    <property type="entry name" value="Transcription elongation factor S-II, central domain"/>
    <property type="match status" value="1"/>
</dbReference>
<evidence type="ECO:0000259" key="12">
    <source>
        <dbReference type="PROSITE" id="PS51321"/>
    </source>
</evidence>
<dbReference type="PRINTS" id="PR01217">
    <property type="entry name" value="PRICHEXTENSN"/>
</dbReference>
<dbReference type="InterPro" id="IPR003618">
    <property type="entry name" value="TFIIS_cen_dom"/>
</dbReference>
<feature type="compositionally biased region" description="Low complexity" evidence="10">
    <location>
        <begin position="1085"/>
        <end position="1105"/>
    </location>
</feature>
<feature type="compositionally biased region" description="Basic and acidic residues" evidence="10">
    <location>
        <begin position="461"/>
        <end position="504"/>
    </location>
</feature>
<dbReference type="Pfam" id="PF07500">
    <property type="entry name" value="TFIIS_M"/>
    <property type="match status" value="1"/>
</dbReference>
<dbReference type="InterPro" id="IPR011011">
    <property type="entry name" value="Znf_FYVE_PHD"/>
</dbReference>
<evidence type="ECO:0000256" key="2">
    <source>
        <dbReference type="ARBA" id="ARBA00004123"/>
    </source>
</evidence>
<comment type="function">
    <text evidence="1">Negative regulator of transcription elongation.</text>
</comment>
<feature type="compositionally biased region" description="Low complexity" evidence="10">
    <location>
        <begin position="306"/>
        <end position="318"/>
    </location>
</feature>
<feature type="domain" description="TFIIS central" evidence="12">
    <location>
        <begin position="334"/>
        <end position="447"/>
    </location>
</feature>
<keyword evidence="5" id="KW-0479">Metal-binding</keyword>
<proteinExistence type="inferred from homology"/>
<dbReference type="PANTHER" id="PTHR46174:SF1">
    <property type="entry name" value="CXXC-TYPE ZINC FINGER PROTEIN 1"/>
    <property type="match status" value="1"/>
</dbReference>
<evidence type="ECO:0000259" key="11">
    <source>
        <dbReference type="PROSITE" id="PS50016"/>
    </source>
</evidence>
<dbReference type="GO" id="GO:0048188">
    <property type="term" value="C:Set1C/COMPASS complex"/>
    <property type="evidence" value="ECO:0007669"/>
    <property type="project" value="InterPro"/>
</dbReference>
<evidence type="ECO:0000313" key="13">
    <source>
        <dbReference type="EMBL" id="CED84518.1"/>
    </source>
</evidence>
<dbReference type="Pfam" id="PF07744">
    <property type="entry name" value="SPOC"/>
    <property type="match status" value="1"/>
</dbReference>
<feature type="compositionally biased region" description="Basic and acidic residues" evidence="10">
    <location>
        <begin position="515"/>
        <end position="530"/>
    </location>
</feature>
<keyword evidence="6 9" id="KW-0863">Zinc-finger</keyword>
<reference evidence="13" key="1">
    <citation type="submission" date="2014-08" db="EMBL/GenBank/DDBJ databases">
        <authorList>
            <person name="Sharma Rahul"/>
            <person name="Thines Marco"/>
        </authorList>
    </citation>
    <scope>NUCLEOTIDE SEQUENCE</scope>
</reference>
<keyword evidence="7" id="KW-0862">Zinc</keyword>
<name>A0A0F7SWR8_PHARH</name>
<dbReference type="InterPro" id="IPR036575">
    <property type="entry name" value="TFIIS_cen_dom_sf"/>
</dbReference>
<keyword evidence="8" id="KW-0539">Nucleus</keyword>
<evidence type="ECO:0000256" key="8">
    <source>
        <dbReference type="ARBA" id="ARBA00023242"/>
    </source>
</evidence>
<dbReference type="InterPro" id="IPR013083">
    <property type="entry name" value="Znf_RING/FYVE/PHD"/>
</dbReference>
<dbReference type="EMBL" id="LN483166">
    <property type="protein sequence ID" value="CED84518.1"/>
    <property type="molecule type" value="Genomic_DNA"/>
</dbReference>
<feature type="compositionally biased region" description="Low complexity" evidence="10">
    <location>
        <begin position="130"/>
        <end position="141"/>
    </location>
</feature>
<feature type="compositionally biased region" description="Polar residues" evidence="10">
    <location>
        <begin position="1165"/>
        <end position="1177"/>
    </location>
</feature>
<dbReference type="InterPro" id="IPR019786">
    <property type="entry name" value="Zinc_finger_PHD-type_CS"/>
</dbReference>
<evidence type="ECO:0000256" key="7">
    <source>
        <dbReference type="ARBA" id="ARBA00022833"/>
    </source>
</evidence>
<accession>A0A0F7SWR8</accession>
<feature type="compositionally biased region" description="Pro residues" evidence="10">
    <location>
        <begin position="1120"/>
        <end position="1129"/>
    </location>
</feature>
<feature type="compositionally biased region" description="Basic and acidic residues" evidence="10">
    <location>
        <begin position="605"/>
        <end position="614"/>
    </location>
</feature>
<comment type="subcellular location">
    <subcellularLocation>
        <location evidence="2">Nucleus</location>
    </subcellularLocation>
</comment>
<evidence type="ECO:0000256" key="4">
    <source>
        <dbReference type="ARBA" id="ARBA00021616"/>
    </source>
</evidence>
<feature type="compositionally biased region" description="Polar residues" evidence="10">
    <location>
        <begin position="1141"/>
        <end position="1158"/>
    </location>
</feature>
<dbReference type="InterPro" id="IPR037869">
    <property type="entry name" value="Spp1/CFP1"/>
</dbReference>
<evidence type="ECO:0000256" key="1">
    <source>
        <dbReference type="ARBA" id="ARBA00002311"/>
    </source>
</evidence>
<evidence type="ECO:0000256" key="5">
    <source>
        <dbReference type="ARBA" id="ARBA00022723"/>
    </source>
</evidence>
<dbReference type="InterPro" id="IPR001965">
    <property type="entry name" value="Znf_PHD"/>
</dbReference>
<feature type="domain" description="PHD-type" evidence="11">
    <location>
        <begin position="23"/>
        <end position="74"/>
    </location>
</feature>
<feature type="region of interest" description="Disordered" evidence="10">
    <location>
        <begin position="1"/>
        <end position="22"/>
    </location>
</feature>
<feature type="compositionally biased region" description="Basic and acidic residues" evidence="10">
    <location>
        <begin position="319"/>
        <end position="332"/>
    </location>
</feature>
<comment type="similarity">
    <text evidence="3">Belongs to the BYE1 family.</text>
</comment>
<feature type="region of interest" description="Disordered" evidence="10">
    <location>
        <begin position="461"/>
        <end position="663"/>
    </location>
</feature>
<feature type="compositionally biased region" description="Basic and acidic residues" evidence="10">
    <location>
        <begin position="625"/>
        <end position="657"/>
    </location>
</feature>
<evidence type="ECO:0000256" key="10">
    <source>
        <dbReference type="SAM" id="MobiDB-lite"/>
    </source>
</evidence>
<dbReference type="SUPFAM" id="SSF46942">
    <property type="entry name" value="Elongation factor TFIIS domain 2"/>
    <property type="match status" value="1"/>
</dbReference>
<feature type="region of interest" description="Disordered" evidence="10">
    <location>
        <begin position="204"/>
        <end position="335"/>
    </location>
</feature>
<dbReference type="PROSITE" id="PS51321">
    <property type="entry name" value="TFIIS_CENTRAL"/>
    <property type="match status" value="1"/>
</dbReference>
<feature type="compositionally biased region" description="Pro residues" evidence="10">
    <location>
        <begin position="1052"/>
        <end position="1072"/>
    </location>
</feature>
<dbReference type="GO" id="GO:0045893">
    <property type="term" value="P:positive regulation of DNA-templated transcription"/>
    <property type="evidence" value="ECO:0007669"/>
    <property type="project" value="TreeGrafter"/>
</dbReference>
<dbReference type="InterPro" id="IPR012921">
    <property type="entry name" value="SPOC_C"/>
</dbReference>
<dbReference type="PROSITE" id="PS50016">
    <property type="entry name" value="ZF_PHD_2"/>
    <property type="match status" value="1"/>
</dbReference>
<organism evidence="13">
    <name type="scientific">Phaffia rhodozyma</name>
    <name type="common">Yeast</name>
    <name type="synonym">Xanthophyllomyces dendrorhous</name>
    <dbReference type="NCBI Taxonomy" id="264483"/>
    <lineage>
        <taxon>Eukaryota</taxon>
        <taxon>Fungi</taxon>
        <taxon>Dikarya</taxon>
        <taxon>Basidiomycota</taxon>
        <taxon>Agaricomycotina</taxon>
        <taxon>Tremellomycetes</taxon>
        <taxon>Cystofilobasidiales</taxon>
        <taxon>Mrakiaceae</taxon>
        <taxon>Phaffia</taxon>
    </lineage>
</organism>
<feature type="compositionally biased region" description="Basic residues" evidence="10">
    <location>
        <begin position="1226"/>
        <end position="1235"/>
    </location>
</feature>
<feature type="region of interest" description="Disordered" evidence="10">
    <location>
        <begin position="1016"/>
        <end position="1235"/>
    </location>
</feature>
<evidence type="ECO:0000256" key="9">
    <source>
        <dbReference type="PROSITE-ProRule" id="PRU00146"/>
    </source>
</evidence>
<dbReference type="AlphaFoldDB" id="A0A0F7SWR8"/>
<dbReference type="Gene3D" id="3.30.40.10">
    <property type="entry name" value="Zinc/RING finger domain, C3HC4 (zinc finger)"/>
    <property type="match status" value="1"/>
</dbReference>
<feature type="compositionally biased region" description="Pro residues" evidence="10">
    <location>
        <begin position="1031"/>
        <end position="1045"/>
    </location>
</feature>
<feature type="compositionally biased region" description="Low complexity" evidence="10">
    <location>
        <begin position="567"/>
        <end position="577"/>
    </location>
</feature>
<feature type="compositionally biased region" description="Polar residues" evidence="10">
    <location>
        <begin position="277"/>
        <end position="293"/>
    </location>
</feature>
<dbReference type="CDD" id="cd21538">
    <property type="entry name" value="SPOC_TFIIS"/>
    <property type="match status" value="1"/>
</dbReference>